<organism evidence="2 3">
    <name type="scientific">Oesophagostomum dentatum</name>
    <name type="common">Nodular worm</name>
    <dbReference type="NCBI Taxonomy" id="61180"/>
    <lineage>
        <taxon>Eukaryota</taxon>
        <taxon>Metazoa</taxon>
        <taxon>Ecdysozoa</taxon>
        <taxon>Nematoda</taxon>
        <taxon>Chromadorea</taxon>
        <taxon>Rhabditida</taxon>
        <taxon>Rhabditina</taxon>
        <taxon>Rhabditomorpha</taxon>
        <taxon>Strongyloidea</taxon>
        <taxon>Strongylidae</taxon>
        <taxon>Oesophagostomum</taxon>
    </lineage>
</organism>
<protein>
    <submittedName>
        <fullName evidence="2">Uncharacterized protein</fullName>
    </submittedName>
</protein>
<feature type="signal peptide" evidence="1">
    <location>
        <begin position="1"/>
        <end position="18"/>
    </location>
</feature>
<keyword evidence="3" id="KW-1185">Reference proteome</keyword>
<name>A0A0B1SRC9_OESDE</name>
<gene>
    <name evidence="2" type="ORF">OESDEN_12720</name>
</gene>
<dbReference type="Proteomes" id="UP000053660">
    <property type="component" value="Unassembled WGS sequence"/>
</dbReference>
<evidence type="ECO:0000256" key="1">
    <source>
        <dbReference type="SAM" id="SignalP"/>
    </source>
</evidence>
<evidence type="ECO:0000313" key="2">
    <source>
        <dbReference type="EMBL" id="KHJ87504.1"/>
    </source>
</evidence>
<dbReference type="AlphaFoldDB" id="A0A0B1SRC9"/>
<feature type="non-terminal residue" evidence="2">
    <location>
        <position position="1"/>
    </location>
</feature>
<dbReference type="OrthoDB" id="5855280at2759"/>
<dbReference type="EMBL" id="KN557605">
    <property type="protein sequence ID" value="KHJ87504.1"/>
    <property type="molecule type" value="Genomic_DNA"/>
</dbReference>
<keyword evidence="1" id="KW-0732">Signal</keyword>
<proteinExistence type="predicted"/>
<accession>A0A0B1SRC9</accession>
<evidence type="ECO:0000313" key="3">
    <source>
        <dbReference type="Proteomes" id="UP000053660"/>
    </source>
</evidence>
<reference evidence="2 3" key="1">
    <citation type="submission" date="2014-03" db="EMBL/GenBank/DDBJ databases">
        <title>Draft genome of the hookworm Oesophagostomum dentatum.</title>
        <authorList>
            <person name="Mitreva M."/>
        </authorList>
    </citation>
    <scope>NUCLEOTIDE SEQUENCE [LARGE SCALE GENOMIC DNA]</scope>
    <source>
        <strain evidence="2 3">OD-Hann</strain>
    </source>
</reference>
<feature type="chain" id="PRO_5002082637" evidence="1">
    <location>
        <begin position="19"/>
        <end position="317"/>
    </location>
</feature>
<sequence length="317" mass="35376">SRLAAITVFAVIFATAFGGLKVDASTEDSANGLGGLFDIQKMLENFNKLTRGVLAPFQNLTGNTSPFNIRLPSLPDLSKLLGGFPIRLYREGQQFADSNSTIVSLVKSAVIALLLTEGFPTLPPLAPITLPDFLKLQTIAPLSSQCIPKLKKEFKENSTYFEEVKQAVDQNNITVAYDIVIAKAEEICTPEQVERLNKLVKKYETMKQNIQALAPEYPQDVKDKVMGWLRNDDMFSITNFLGQESLVKWRALYTCLVRLGAECNATRRVLRHPCAQPININGFIFQVNLFNFNKNSKLTQTSFQLASMNMDLLFSPI</sequence>